<comment type="caution">
    <text evidence="2">The sequence shown here is derived from an EMBL/GenBank/DDBJ whole genome shotgun (WGS) entry which is preliminary data.</text>
</comment>
<reference evidence="2" key="1">
    <citation type="journal article" date="2015" name="Nature">
        <title>Complex archaea that bridge the gap between prokaryotes and eukaryotes.</title>
        <authorList>
            <person name="Spang A."/>
            <person name="Saw J.H."/>
            <person name="Jorgensen S.L."/>
            <person name="Zaremba-Niedzwiedzka K."/>
            <person name="Martijn J."/>
            <person name="Lind A.E."/>
            <person name="van Eijk R."/>
            <person name="Schleper C."/>
            <person name="Guy L."/>
            <person name="Ettema T.J."/>
        </authorList>
    </citation>
    <scope>NUCLEOTIDE SEQUENCE</scope>
</reference>
<dbReference type="GO" id="GO:0003677">
    <property type="term" value="F:DNA binding"/>
    <property type="evidence" value="ECO:0007669"/>
    <property type="project" value="InterPro"/>
</dbReference>
<dbReference type="AlphaFoldDB" id="A0A0F9IQ23"/>
<dbReference type="PROSITE" id="PS50943">
    <property type="entry name" value="HTH_CROC1"/>
    <property type="match status" value="1"/>
</dbReference>
<dbReference type="InterPro" id="IPR010982">
    <property type="entry name" value="Lambda_DNA-bd_dom_sf"/>
</dbReference>
<accession>A0A0F9IQ23</accession>
<proteinExistence type="predicted"/>
<dbReference type="EMBL" id="LAZR01011874">
    <property type="protein sequence ID" value="KKM56156.1"/>
    <property type="molecule type" value="Genomic_DNA"/>
</dbReference>
<name>A0A0F9IQ23_9ZZZZ</name>
<dbReference type="SMART" id="SM00530">
    <property type="entry name" value="HTH_XRE"/>
    <property type="match status" value="1"/>
</dbReference>
<dbReference type="CDD" id="cd00093">
    <property type="entry name" value="HTH_XRE"/>
    <property type="match status" value="1"/>
</dbReference>
<protein>
    <recommendedName>
        <fullName evidence="1">HTH cro/C1-type domain-containing protein</fullName>
    </recommendedName>
</protein>
<gene>
    <name evidence="2" type="ORF">LCGC14_1552040</name>
</gene>
<sequence length="65" mass="7574">MTPKEFREMRVQLGLSQDQLAKKLGVSSGRTVRRWELGERKISETTVLLLQAVWEKSIFREPISE</sequence>
<dbReference type="Pfam" id="PF01381">
    <property type="entry name" value="HTH_3"/>
    <property type="match status" value="1"/>
</dbReference>
<dbReference type="Gene3D" id="1.10.260.40">
    <property type="entry name" value="lambda repressor-like DNA-binding domains"/>
    <property type="match status" value="1"/>
</dbReference>
<organism evidence="2">
    <name type="scientific">marine sediment metagenome</name>
    <dbReference type="NCBI Taxonomy" id="412755"/>
    <lineage>
        <taxon>unclassified sequences</taxon>
        <taxon>metagenomes</taxon>
        <taxon>ecological metagenomes</taxon>
    </lineage>
</organism>
<feature type="domain" description="HTH cro/C1-type" evidence="1">
    <location>
        <begin position="6"/>
        <end position="50"/>
    </location>
</feature>
<dbReference type="SUPFAM" id="SSF47413">
    <property type="entry name" value="lambda repressor-like DNA-binding domains"/>
    <property type="match status" value="1"/>
</dbReference>
<evidence type="ECO:0000259" key="1">
    <source>
        <dbReference type="PROSITE" id="PS50943"/>
    </source>
</evidence>
<evidence type="ECO:0000313" key="2">
    <source>
        <dbReference type="EMBL" id="KKM56156.1"/>
    </source>
</evidence>
<dbReference type="InterPro" id="IPR001387">
    <property type="entry name" value="Cro/C1-type_HTH"/>
</dbReference>